<sequence>MDGSYFSSSPDSTQDLFSRTDSVTERERYGIVRFPNGAPQSFLIRDLGEVRMKRGVALASPDGLPGE</sequence>
<dbReference type="AlphaFoldDB" id="A0A8X6J3G0"/>
<dbReference type="EMBL" id="BMAV01024204">
    <property type="protein sequence ID" value="GFS31019.1"/>
    <property type="molecule type" value="Genomic_DNA"/>
</dbReference>
<dbReference type="Proteomes" id="UP000886998">
    <property type="component" value="Unassembled WGS sequence"/>
</dbReference>
<gene>
    <name evidence="2" type="ORF">TNIN_444001</name>
</gene>
<name>A0A8X6J3G0_9ARAC</name>
<evidence type="ECO:0000313" key="2">
    <source>
        <dbReference type="EMBL" id="GFS31019.1"/>
    </source>
</evidence>
<feature type="region of interest" description="Disordered" evidence="1">
    <location>
        <begin position="1"/>
        <end position="22"/>
    </location>
</feature>
<proteinExistence type="predicted"/>
<protein>
    <submittedName>
        <fullName evidence="2">Uncharacterized protein</fullName>
    </submittedName>
</protein>
<keyword evidence="3" id="KW-1185">Reference proteome</keyword>
<accession>A0A8X6J3G0</accession>
<organism evidence="2 3">
    <name type="scientific">Trichonephila inaurata madagascariensis</name>
    <dbReference type="NCBI Taxonomy" id="2747483"/>
    <lineage>
        <taxon>Eukaryota</taxon>
        <taxon>Metazoa</taxon>
        <taxon>Ecdysozoa</taxon>
        <taxon>Arthropoda</taxon>
        <taxon>Chelicerata</taxon>
        <taxon>Arachnida</taxon>
        <taxon>Araneae</taxon>
        <taxon>Araneomorphae</taxon>
        <taxon>Entelegynae</taxon>
        <taxon>Araneoidea</taxon>
        <taxon>Nephilidae</taxon>
        <taxon>Trichonephila</taxon>
        <taxon>Trichonephila inaurata</taxon>
    </lineage>
</organism>
<reference evidence="2" key="1">
    <citation type="submission" date="2020-08" db="EMBL/GenBank/DDBJ databases">
        <title>Multicomponent nature underlies the extraordinary mechanical properties of spider dragline silk.</title>
        <authorList>
            <person name="Kono N."/>
            <person name="Nakamura H."/>
            <person name="Mori M."/>
            <person name="Yoshida Y."/>
            <person name="Ohtoshi R."/>
            <person name="Malay A.D."/>
            <person name="Moran D.A.P."/>
            <person name="Tomita M."/>
            <person name="Numata K."/>
            <person name="Arakawa K."/>
        </authorList>
    </citation>
    <scope>NUCLEOTIDE SEQUENCE</scope>
</reference>
<evidence type="ECO:0000256" key="1">
    <source>
        <dbReference type="SAM" id="MobiDB-lite"/>
    </source>
</evidence>
<comment type="caution">
    <text evidence="2">The sequence shown here is derived from an EMBL/GenBank/DDBJ whole genome shotgun (WGS) entry which is preliminary data.</text>
</comment>
<evidence type="ECO:0000313" key="3">
    <source>
        <dbReference type="Proteomes" id="UP000886998"/>
    </source>
</evidence>
<feature type="compositionally biased region" description="Polar residues" evidence="1">
    <location>
        <begin position="1"/>
        <end position="21"/>
    </location>
</feature>